<dbReference type="PANTHER" id="PTHR44324:SF4">
    <property type="entry name" value="WD40 REPEAT DOMAIN 95"/>
    <property type="match status" value="1"/>
</dbReference>
<feature type="repeat" description="WD" evidence="3">
    <location>
        <begin position="601"/>
        <end position="642"/>
    </location>
</feature>
<dbReference type="Gene3D" id="2.130.10.10">
    <property type="entry name" value="YVTN repeat-like/Quinoprotein amine dehydrogenase"/>
    <property type="match status" value="4"/>
</dbReference>
<evidence type="ECO:0000313" key="5">
    <source>
        <dbReference type="Proteomes" id="UP000886700"/>
    </source>
</evidence>
<protein>
    <submittedName>
        <fullName evidence="6">WD repeat-containing protein on Y chromosome-like isoform X1</fullName>
    </submittedName>
</protein>
<sequence>MQDPSGHLEKGLSGQSPIGERSPCEFLPPATTSWRRRSSSALGRLETCQESSILKPAAILGEPVMLRAQTSPTRPQPSGKPRLQSVEPPDWLLRTCLTQERMCSHSVSTLRKTPLHHADLAHSLRAEKIEHQVNLEELQHLHALFEEHGRRGRHLLDMETFKCIMKQSMRPHSQSIGQIEQLFMKIDYEAVGRIQWDSLCTYLQLEYSEQAKAAARRAEATLLLPAVQQRLSYGRPMLRILSMPDDTLITIREDGAIYFWSLQLKLKRKKPIFGKSTSRKSQWVTDIVSMPQYNKLIVGTGSRKLQLYELSNLEPYCQIGGLEAVPLKLDYCSMEHDKCLILYGDDQGCVNIMVLTSAGELLRTWKKMPKDEDMPSISIHTAAASPNTEHICWKVHGDCVTQLNYYDSMKAVISSSNHEPTALVIGFTMGATNVKEKLKEIRNAGKTVKMGKSSASLALPQRRAECGHTVFCIHKGVKTFSFCRTKNLLVTGGVDRIVRVWNPYLPGKPTGVLRGHMAPVVYVHISSEENKVFSVSADNTVKIWDLETHGCCFTASSKASGIKGELAACLYLSGPRALCVATDALAFLHLKAGSAPEPHLARSHQEPVVCCRYNPTFRHVVSCCEASVVKVWDFETGRQVSEFIGTHGNAGITCLTFDSSGRRLITGGRDGCLKIWSYNNGHCLHTLQHDENRSEVCDCTYMEVNQNRCVIAVGWDRRINVYFDIPCDFHHFWKPQPHWQDNLNHGHKEDILCVAQCPPFLLATSSYDGEIIVWNVISGHVHCKLNSPSPVDDQDPGEGQDRSVSRLAFLKTRATKLDSAAASLISNGPEGSVNFWKLFSGAGLIANFIPSRGNARVSSIVVTSEDTLTYLADQQGFVHVYDIQKYGLQGPELQAPNTVTSWKAHDSTVTSLELIERDDILLSSSLDCTVSLWSRDGAYIGTFGQNHPWDVFTPASWSHTKVPFEILTAPQSMPSHLVLETDTGTGCPGGWPEQDDVMEKAALCETEQTPNLPSPEGPTVEAEVEEDKSRWSAFCRGRSVWKIRLLPARRKPRWKMPELKWPSIYQALQCHEVTCVSALGEKPDLSIIGSDMFNISFHSQERGAELLGRKELSPWSSLS</sequence>
<gene>
    <name evidence="6" type="primary">LOC101822514</name>
</gene>
<dbReference type="SMART" id="SM00320">
    <property type="entry name" value="WD40"/>
    <property type="match status" value="8"/>
</dbReference>
<dbReference type="PROSITE" id="PS00678">
    <property type="entry name" value="WD_REPEATS_1"/>
    <property type="match status" value="2"/>
</dbReference>
<feature type="repeat" description="WD" evidence="3">
    <location>
        <begin position="477"/>
        <end position="502"/>
    </location>
</feature>
<feature type="region of interest" description="Disordered" evidence="4">
    <location>
        <begin position="1"/>
        <end position="38"/>
    </location>
</feature>
<evidence type="ECO:0000256" key="3">
    <source>
        <dbReference type="PROSITE-ProRule" id="PRU00221"/>
    </source>
</evidence>
<dbReference type="InterPro" id="IPR051242">
    <property type="entry name" value="WD-EF-hand_domain"/>
</dbReference>
<accession>A0ABM2XXE3</accession>
<dbReference type="PRINTS" id="PR00320">
    <property type="entry name" value="GPROTEINBRPT"/>
</dbReference>
<evidence type="ECO:0000313" key="6">
    <source>
        <dbReference type="RefSeq" id="XP_040607340.1"/>
    </source>
</evidence>
<feature type="repeat" description="WD" evidence="3">
    <location>
        <begin position="513"/>
        <end position="548"/>
    </location>
</feature>
<dbReference type="InterPro" id="IPR015943">
    <property type="entry name" value="WD40/YVTN_repeat-like_dom_sf"/>
</dbReference>
<reference evidence="6" key="1">
    <citation type="submission" date="2025-08" db="UniProtKB">
        <authorList>
            <consortium name="RefSeq"/>
        </authorList>
    </citation>
    <scope>IDENTIFICATION</scope>
    <source>
        <tissue evidence="6">Liver</tissue>
    </source>
</reference>
<feature type="repeat" description="WD" evidence="3">
    <location>
        <begin position="744"/>
        <end position="776"/>
    </location>
</feature>
<keyword evidence="2" id="KW-0677">Repeat</keyword>
<evidence type="ECO:0000256" key="1">
    <source>
        <dbReference type="ARBA" id="ARBA00022574"/>
    </source>
</evidence>
<proteinExistence type="predicted"/>
<feature type="repeat" description="WD" evidence="3">
    <location>
        <begin position="652"/>
        <end position="686"/>
    </location>
</feature>
<dbReference type="PANTHER" id="PTHR44324">
    <property type="entry name" value="WD40 REPEAT DOMAIN 95"/>
    <property type="match status" value="1"/>
</dbReference>
<dbReference type="PROSITE" id="PS50082">
    <property type="entry name" value="WD_REPEATS_2"/>
    <property type="match status" value="6"/>
</dbReference>
<keyword evidence="1 3" id="KW-0853">WD repeat</keyword>
<feature type="repeat" description="WD" evidence="3">
    <location>
        <begin position="902"/>
        <end position="934"/>
    </location>
</feature>
<dbReference type="InterPro" id="IPR011047">
    <property type="entry name" value="Quinoprotein_ADH-like_sf"/>
</dbReference>
<dbReference type="SUPFAM" id="SSF50998">
    <property type="entry name" value="Quinoprotein alcohol dehydrogenase-like"/>
    <property type="match status" value="1"/>
</dbReference>
<name>A0ABM2XXE3_MESAU</name>
<organism evidence="5 6">
    <name type="scientific">Mesocricetus auratus</name>
    <name type="common">Golden hamster</name>
    <dbReference type="NCBI Taxonomy" id="10036"/>
    <lineage>
        <taxon>Eukaryota</taxon>
        <taxon>Metazoa</taxon>
        <taxon>Chordata</taxon>
        <taxon>Craniata</taxon>
        <taxon>Vertebrata</taxon>
        <taxon>Euteleostomi</taxon>
        <taxon>Mammalia</taxon>
        <taxon>Eutheria</taxon>
        <taxon>Euarchontoglires</taxon>
        <taxon>Glires</taxon>
        <taxon>Rodentia</taxon>
        <taxon>Myomorpha</taxon>
        <taxon>Muroidea</taxon>
        <taxon>Cricetidae</taxon>
        <taxon>Cricetinae</taxon>
        <taxon>Mesocricetus</taxon>
    </lineage>
</organism>
<evidence type="ECO:0000256" key="4">
    <source>
        <dbReference type="SAM" id="MobiDB-lite"/>
    </source>
</evidence>
<dbReference type="RefSeq" id="XP_040607340.1">
    <property type="nucleotide sequence ID" value="XM_040751406.1"/>
</dbReference>
<dbReference type="PROSITE" id="PS50294">
    <property type="entry name" value="WD_REPEATS_REGION"/>
    <property type="match status" value="3"/>
</dbReference>
<dbReference type="Proteomes" id="UP000886700">
    <property type="component" value="Unplaced"/>
</dbReference>
<dbReference type="Pfam" id="PF00400">
    <property type="entry name" value="WD40"/>
    <property type="match status" value="6"/>
</dbReference>
<dbReference type="GeneID" id="101822514"/>
<keyword evidence="5" id="KW-1185">Reference proteome</keyword>
<dbReference type="SUPFAM" id="SSF50978">
    <property type="entry name" value="WD40 repeat-like"/>
    <property type="match status" value="2"/>
</dbReference>
<feature type="compositionally biased region" description="Basic and acidic residues" evidence="4">
    <location>
        <begin position="1"/>
        <end position="10"/>
    </location>
</feature>
<dbReference type="InterPro" id="IPR036322">
    <property type="entry name" value="WD40_repeat_dom_sf"/>
</dbReference>
<dbReference type="InterPro" id="IPR019775">
    <property type="entry name" value="WD40_repeat_CS"/>
</dbReference>
<dbReference type="InterPro" id="IPR001680">
    <property type="entry name" value="WD40_rpt"/>
</dbReference>
<dbReference type="InterPro" id="IPR020472">
    <property type="entry name" value="WD40_PAC1"/>
</dbReference>
<evidence type="ECO:0000256" key="2">
    <source>
        <dbReference type="ARBA" id="ARBA00022737"/>
    </source>
</evidence>